<reference evidence="1" key="1">
    <citation type="journal article" date="2015" name="Nature">
        <title>Complex archaea that bridge the gap between prokaryotes and eukaryotes.</title>
        <authorList>
            <person name="Spang A."/>
            <person name="Saw J.H."/>
            <person name="Jorgensen S.L."/>
            <person name="Zaremba-Niedzwiedzka K."/>
            <person name="Martijn J."/>
            <person name="Lind A.E."/>
            <person name="van Eijk R."/>
            <person name="Schleper C."/>
            <person name="Guy L."/>
            <person name="Ettema T.J."/>
        </authorList>
    </citation>
    <scope>NUCLEOTIDE SEQUENCE</scope>
</reference>
<proteinExistence type="predicted"/>
<organism evidence="1">
    <name type="scientific">marine sediment metagenome</name>
    <dbReference type="NCBI Taxonomy" id="412755"/>
    <lineage>
        <taxon>unclassified sequences</taxon>
        <taxon>metagenomes</taxon>
        <taxon>ecological metagenomes</taxon>
    </lineage>
</organism>
<sequence length="50" mass="5943">MSDECIKIKKEIAEIEKKWREDIKKPHGGGLSDRLNQKLIELRIKYRDCS</sequence>
<evidence type="ECO:0000313" key="1">
    <source>
        <dbReference type="EMBL" id="KKN08634.1"/>
    </source>
</evidence>
<dbReference type="AlphaFoldDB" id="A0A0F9MSB7"/>
<name>A0A0F9MSB7_9ZZZZ</name>
<gene>
    <name evidence="1" type="ORF">LCGC14_1054750</name>
</gene>
<dbReference type="EMBL" id="LAZR01004432">
    <property type="protein sequence ID" value="KKN08634.1"/>
    <property type="molecule type" value="Genomic_DNA"/>
</dbReference>
<comment type="caution">
    <text evidence="1">The sequence shown here is derived from an EMBL/GenBank/DDBJ whole genome shotgun (WGS) entry which is preliminary data.</text>
</comment>
<protein>
    <submittedName>
        <fullName evidence="1">Uncharacterized protein</fullName>
    </submittedName>
</protein>
<accession>A0A0F9MSB7</accession>